<dbReference type="RefSeq" id="WP_073058872.1">
    <property type="nucleotide sequence ID" value="NZ_FQUS01000001.1"/>
</dbReference>
<dbReference type="InterPro" id="IPR040632">
    <property type="entry name" value="Sulfotransfer_4"/>
</dbReference>
<dbReference type="Pfam" id="PF17784">
    <property type="entry name" value="Sulfotransfer_4"/>
    <property type="match status" value="1"/>
</dbReference>
<keyword evidence="1" id="KW-0808">Transferase</keyword>
<organism evidence="1 2">
    <name type="scientific">Fodinibius roseus</name>
    <dbReference type="NCBI Taxonomy" id="1194090"/>
    <lineage>
        <taxon>Bacteria</taxon>
        <taxon>Pseudomonadati</taxon>
        <taxon>Balneolota</taxon>
        <taxon>Balneolia</taxon>
        <taxon>Balneolales</taxon>
        <taxon>Balneolaceae</taxon>
        <taxon>Fodinibius</taxon>
    </lineage>
</organism>
<protein>
    <submittedName>
        <fullName evidence="1">Sulfotransferase domain-containing protein</fullName>
    </submittedName>
</protein>
<dbReference type="Proteomes" id="UP000184041">
    <property type="component" value="Unassembled WGS sequence"/>
</dbReference>
<dbReference type="SUPFAM" id="SSF52540">
    <property type="entry name" value="P-loop containing nucleoside triphosphate hydrolases"/>
    <property type="match status" value="1"/>
</dbReference>
<dbReference type="OrthoDB" id="1438968at2"/>
<dbReference type="AlphaFoldDB" id="A0A1M4STN2"/>
<accession>A0A1M4STN2</accession>
<sequence length="204" mass="24601">MKKLVFGIGTGRCGTVSLCELLNNQKDSNFTHEEKPVLPWIRSIRDLDDKIKRILSRKEHYVGDIAFYYLPYIEYILANYPQTKIICLKRDRQEVVKSYLKKTRGRNHWVNHNGFIWSHCEWDKCYPTYNNFLKRNAIKKYWEKYYSRVEELILKYPRSIMIIDMYYALNTEDGILEMLNFIGIEENNSIIKKDIKKNELSYKF</sequence>
<evidence type="ECO:0000313" key="1">
    <source>
        <dbReference type="EMBL" id="SHE35525.1"/>
    </source>
</evidence>
<gene>
    <name evidence="1" type="ORF">SAMN05443144_101119</name>
</gene>
<dbReference type="InterPro" id="IPR027417">
    <property type="entry name" value="P-loop_NTPase"/>
</dbReference>
<dbReference type="Gene3D" id="3.40.50.300">
    <property type="entry name" value="P-loop containing nucleotide triphosphate hydrolases"/>
    <property type="match status" value="1"/>
</dbReference>
<evidence type="ECO:0000313" key="2">
    <source>
        <dbReference type="Proteomes" id="UP000184041"/>
    </source>
</evidence>
<dbReference type="EMBL" id="FQUS01000001">
    <property type="protein sequence ID" value="SHE35525.1"/>
    <property type="molecule type" value="Genomic_DNA"/>
</dbReference>
<name>A0A1M4STN2_9BACT</name>
<reference evidence="1 2" key="1">
    <citation type="submission" date="2016-11" db="EMBL/GenBank/DDBJ databases">
        <authorList>
            <person name="Jaros S."/>
            <person name="Januszkiewicz K."/>
            <person name="Wedrychowicz H."/>
        </authorList>
    </citation>
    <scope>NUCLEOTIDE SEQUENCE [LARGE SCALE GENOMIC DNA]</scope>
    <source>
        <strain evidence="1 2">DSM 21986</strain>
    </source>
</reference>
<proteinExistence type="predicted"/>
<keyword evidence="2" id="KW-1185">Reference proteome</keyword>
<dbReference type="GO" id="GO:0016740">
    <property type="term" value="F:transferase activity"/>
    <property type="evidence" value="ECO:0007669"/>
    <property type="project" value="UniProtKB-KW"/>
</dbReference>